<dbReference type="PANTHER" id="PTHR36699:SF1">
    <property type="entry name" value="L,D-TRANSPEPTIDASE YAFK-RELATED"/>
    <property type="match status" value="1"/>
</dbReference>
<feature type="transmembrane region" description="Helical" evidence="9">
    <location>
        <begin position="27"/>
        <end position="44"/>
    </location>
</feature>
<evidence type="ECO:0000256" key="6">
    <source>
        <dbReference type="ARBA" id="ARBA00023316"/>
    </source>
</evidence>
<comment type="similarity">
    <text evidence="2">Belongs to the YkuD family.</text>
</comment>
<evidence type="ECO:0000256" key="1">
    <source>
        <dbReference type="ARBA" id="ARBA00004752"/>
    </source>
</evidence>
<keyword evidence="9" id="KW-1133">Transmembrane helix</keyword>
<dbReference type="Pfam" id="PF03734">
    <property type="entry name" value="YkuD"/>
    <property type="match status" value="1"/>
</dbReference>
<dbReference type="PANTHER" id="PTHR36699">
    <property type="entry name" value="LD-TRANSPEPTIDASE"/>
    <property type="match status" value="1"/>
</dbReference>
<keyword evidence="9" id="KW-0472">Membrane</keyword>
<feature type="domain" description="L,D-TPase catalytic" evidence="10">
    <location>
        <begin position="60"/>
        <end position="199"/>
    </location>
</feature>
<keyword evidence="4 7" id="KW-0133">Cell shape</keyword>
<dbReference type="GO" id="GO:0009252">
    <property type="term" value="P:peptidoglycan biosynthetic process"/>
    <property type="evidence" value="ECO:0007669"/>
    <property type="project" value="UniProtKB-UniPathway"/>
</dbReference>
<protein>
    <submittedName>
        <fullName evidence="11">ErfK/YbiS/YcfS/YnhG family protein</fullName>
    </submittedName>
</protein>
<evidence type="ECO:0000256" key="8">
    <source>
        <dbReference type="SAM" id="MobiDB-lite"/>
    </source>
</evidence>
<keyword evidence="9" id="KW-0812">Transmembrane</keyword>
<evidence type="ECO:0000259" key="10">
    <source>
        <dbReference type="PROSITE" id="PS52029"/>
    </source>
</evidence>
<dbReference type="GO" id="GO:0008360">
    <property type="term" value="P:regulation of cell shape"/>
    <property type="evidence" value="ECO:0007669"/>
    <property type="project" value="UniProtKB-UniRule"/>
</dbReference>
<dbReference type="Gene3D" id="2.40.440.10">
    <property type="entry name" value="L,D-transpeptidase catalytic domain-like"/>
    <property type="match status" value="1"/>
</dbReference>
<evidence type="ECO:0000256" key="7">
    <source>
        <dbReference type="PROSITE-ProRule" id="PRU01373"/>
    </source>
</evidence>
<feature type="compositionally biased region" description="Polar residues" evidence="8">
    <location>
        <begin position="1"/>
        <end position="10"/>
    </location>
</feature>
<evidence type="ECO:0000313" key="11">
    <source>
        <dbReference type="EMBL" id="EGV17909.1"/>
    </source>
</evidence>
<sequence length="200" mass="22409">MYTDAKNTVTAIAEPPTRRPERGAHRVRSLLTVLAVIGALGLAGCGSTSKMATVEPSHADKVVVKKSQRKLELHNNGRVIREYRIALGGAPDGHKFREGDERTPIGDYFLNWRNPNSNFYKSIHISYPNERDKLVSRSLGYSSPGGMIMIHGLPNYVRSEALRQQYANRDWTQGCIAVQNHEIDEIWSMVRDGTPIKILP</sequence>
<evidence type="ECO:0000256" key="3">
    <source>
        <dbReference type="ARBA" id="ARBA00022679"/>
    </source>
</evidence>
<dbReference type="UniPathway" id="UPA00219"/>
<organism evidence="11 12">
    <name type="scientific">Thiocapsa marina 5811</name>
    <dbReference type="NCBI Taxonomy" id="768671"/>
    <lineage>
        <taxon>Bacteria</taxon>
        <taxon>Pseudomonadati</taxon>
        <taxon>Pseudomonadota</taxon>
        <taxon>Gammaproteobacteria</taxon>
        <taxon>Chromatiales</taxon>
        <taxon>Chromatiaceae</taxon>
        <taxon>Thiocapsa</taxon>
    </lineage>
</organism>
<keyword evidence="6 7" id="KW-0961">Cell wall biogenesis/degradation</keyword>
<dbReference type="GO" id="GO:0004180">
    <property type="term" value="F:carboxypeptidase activity"/>
    <property type="evidence" value="ECO:0007669"/>
    <property type="project" value="UniProtKB-ARBA"/>
</dbReference>
<dbReference type="GO" id="GO:0016740">
    <property type="term" value="F:transferase activity"/>
    <property type="evidence" value="ECO:0007669"/>
    <property type="project" value="UniProtKB-KW"/>
</dbReference>
<dbReference type="eggNOG" id="COG3034">
    <property type="taxonomic scope" value="Bacteria"/>
</dbReference>
<feature type="active site" description="Nucleophile" evidence="7">
    <location>
        <position position="175"/>
    </location>
</feature>
<feature type="region of interest" description="Disordered" evidence="8">
    <location>
        <begin position="1"/>
        <end position="24"/>
    </location>
</feature>
<dbReference type="RefSeq" id="WP_007193840.1">
    <property type="nucleotide sequence ID" value="NZ_AFWV01000009.1"/>
</dbReference>
<gene>
    <name evidence="11" type="ORF">ThimaDRAFT_2968</name>
</gene>
<evidence type="ECO:0000256" key="4">
    <source>
        <dbReference type="ARBA" id="ARBA00022960"/>
    </source>
</evidence>
<dbReference type="InterPro" id="IPR005490">
    <property type="entry name" value="LD_TPept_cat_dom"/>
</dbReference>
<evidence type="ECO:0000256" key="9">
    <source>
        <dbReference type="SAM" id="Phobius"/>
    </source>
</evidence>
<dbReference type="PROSITE" id="PS52029">
    <property type="entry name" value="LD_TPASE"/>
    <property type="match status" value="1"/>
</dbReference>
<keyword evidence="5 7" id="KW-0573">Peptidoglycan synthesis</keyword>
<evidence type="ECO:0000313" key="12">
    <source>
        <dbReference type="Proteomes" id="UP000005459"/>
    </source>
</evidence>
<proteinExistence type="inferred from homology"/>
<dbReference type="InterPro" id="IPR038063">
    <property type="entry name" value="Transpep_catalytic_dom"/>
</dbReference>
<dbReference type="CDD" id="cd16913">
    <property type="entry name" value="YkuD_like"/>
    <property type="match status" value="1"/>
</dbReference>
<keyword evidence="12" id="KW-1185">Reference proteome</keyword>
<dbReference type="GO" id="GO:0071555">
    <property type="term" value="P:cell wall organization"/>
    <property type="evidence" value="ECO:0007669"/>
    <property type="project" value="UniProtKB-UniRule"/>
</dbReference>
<feature type="active site" description="Proton donor/acceptor" evidence="7">
    <location>
        <position position="151"/>
    </location>
</feature>
<dbReference type="MEROPS" id="C82.A01"/>
<dbReference type="Proteomes" id="UP000005459">
    <property type="component" value="Unassembled WGS sequence"/>
</dbReference>
<dbReference type="AlphaFoldDB" id="F9UDG5"/>
<reference evidence="11 12" key="1">
    <citation type="submission" date="2011-06" db="EMBL/GenBank/DDBJ databases">
        <title>The draft genome of Thiocapsa marina 5811.</title>
        <authorList>
            <consortium name="US DOE Joint Genome Institute (JGI-PGF)"/>
            <person name="Lucas S."/>
            <person name="Han J."/>
            <person name="Cheng J.-F."/>
            <person name="Goodwin L."/>
            <person name="Pitluck S."/>
            <person name="Peters L."/>
            <person name="Land M.L."/>
            <person name="Hauser L."/>
            <person name="Vogl K."/>
            <person name="Liu Z."/>
            <person name="Imhoff J."/>
            <person name="Thiel V."/>
            <person name="Frigaard N.-U."/>
            <person name="Bryant D."/>
            <person name="Woyke T.J."/>
        </authorList>
    </citation>
    <scope>NUCLEOTIDE SEQUENCE [LARGE SCALE GENOMIC DNA]</scope>
    <source>
        <strain evidence="11 12">5811</strain>
    </source>
</reference>
<dbReference type="STRING" id="768671.ThimaDRAFT_2968"/>
<evidence type="ECO:0000256" key="2">
    <source>
        <dbReference type="ARBA" id="ARBA00005992"/>
    </source>
</evidence>
<dbReference type="EMBL" id="AFWV01000009">
    <property type="protein sequence ID" value="EGV17909.1"/>
    <property type="molecule type" value="Genomic_DNA"/>
</dbReference>
<keyword evidence="3" id="KW-0808">Transferase</keyword>
<dbReference type="SUPFAM" id="SSF141523">
    <property type="entry name" value="L,D-transpeptidase catalytic domain-like"/>
    <property type="match status" value="1"/>
</dbReference>
<name>F9UDG5_9GAMM</name>
<evidence type="ECO:0000256" key="5">
    <source>
        <dbReference type="ARBA" id="ARBA00022984"/>
    </source>
</evidence>
<comment type="pathway">
    <text evidence="1 7">Cell wall biogenesis; peptidoglycan biosynthesis.</text>
</comment>
<accession>F9UDG5</accession>